<evidence type="ECO:0000256" key="2">
    <source>
        <dbReference type="ARBA" id="ARBA00022832"/>
    </source>
</evidence>
<dbReference type="GO" id="GO:0016836">
    <property type="term" value="F:hydro-lyase activity"/>
    <property type="evidence" value="ECO:0007669"/>
    <property type="project" value="TreeGrafter"/>
</dbReference>
<evidence type="ECO:0000256" key="6">
    <source>
        <dbReference type="ARBA" id="ARBA00040545"/>
    </source>
</evidence>
<dbReference type="InterPro" id="IPR029045">
    <property type="entry name" value="ClpP/crotonase-like_dom_sf"/>
</dbReference>
<comment type="function">
    <text evidence="5">May play a role in fatty acid biosynthesis and insulin sensitivity.</text>
</comment>
<dbReference type="Proteomes" id="UP000234530">
    <property type="component" value="Chromosome"/>
</dbReference>
<dbReference type="CDD" id="cd06558">
    <property type="entry name" value="crotonase-like"/>
    <property type="match status" value="1"/>
</dbReference>
<dbReference type="SUPFAM" id="SSF52096">
    <property type="entry name" value="ClpP/crotonase"/>
    <property type="match status" value="1"/>
</dbReference>
<protein>
    <recommendedName>
        <fullName evidence="6">Enoyl-CoA hydratase domain-containing protein 3, mitochondrial</fullName>
    </recommendedName>
</protein>
<evidence type="ECO:0000256" key="1">
    <source>
        <dbReference type="ARBA" id="ARBA00005254"/>
    </source>
</evidence>
<dbReference type="EMBL" id="CP025430">
    <property type="protein sequence ID" value="AUH66408.1"/>
    <property type="molecule type" value="Genomic_DNA"/>
</dbReference>
<reference evidence="7 8" key="1">
    <citation type="journal article" date="2013" name="Antonie Van Leeuwenhoek">
        <title>Paracoccus zhejiangensis sp. nov., isolated from activated sludge in wastewater-treatment system.</title>
        <authorList>
            <person name="Wu Z.G."/>
            <person name="Zhang D.F."/>
            <person name="Liu Y.L."/>
            <person name="Wang F."/>
            <person name="Jiang X."/>
            <person name="Li C."/>
            <person name="Li S.P."/>
            <person name="Hong Q."/>
            <person name="Li W.J."/>
        </authorList>
    </citation>
    <scope>NUCLEOTIDE SEQUENCE [LARGE SCALE GENOMIC DNA]</scope>
    <source>
        <strain evidence="7 8">J6</strain>
    </source>
</reference>
<keyword evidence="2" id="KW-0276">Fatty acid metabolism</keyword>
<evidence type="ECO:0000313" key="7">
    <source>
        <dbReference type="EMBL" id="AUH66408.1"/>
    </source>
</evidence>
<organism evidence="7 8">
    <name type="scientific">Paracoccus zhejiangensis</name>
    <dbReference type="NCBI Taxonomy" id="1077935"/>
    <lineage>
        <taxon>Bacteria</taxon>
        <taxon>Pseudomonadati</taxon>
        <taxon>Pseudomonadota</taxon>
        <taxon>Alphaproteobacteria</taxon>
        <taxon>Rhodobacterales</taxon>
        <taxon>Paracoccaceae</taxon>
        <taxon>Paracoccus</taxon>
    </lineage>
</organism>
<dbReference type="Pfam" id="PF00378">
    <property type="entry name" value="ECH_1"/>
    <property type="match status" value="1"/>
</dbReference>
<proteinExistence type="inferred from homology"/>
<keyword evidence="3" id="KW-0809">Transit peptide</keyword>
<evidence type="ECO:0000256" key="4">
    <source>
        <dbReference type="ARBA" id="ARBA00023098"/>
    </source>
</evidence>
<dbReference type="OrthoDB" id="9795613at2"/>
<dbReference type="RefSeq" id="WP_101754385.1">
    <property type="nucleotide sequence ID" value="NZ_CP025430.1"/>
</dbReference>
<evidence type="ECO:0000256" key="5">
    <source>
        <dbReference type="ARBA" id="ARBA00037410"/>
    </source>
</evidence>
<dbReference type="InterPro" id="IPR001753">
    <property type="entry name" value="Enoyl-CoA_hydra/iso"/>
</dbReference>
<dbReference type="InterPro" id="IPR014748">
    <property type="entry name" value="Enoyl-CoA_hydra_C"/>
</dbReference>
<evidence type="ECO:0000313" key="8">
    <source>
        <dbReference type="Proteomes" id="UP000234530"/>
    </source>
</evidence>
<evidence type="ECO:0000256" key="3">
    <source>
        <dbReference type="ARBA" id="ARBA00022946"/>
    </source>
</evidence>
<name>A0A2H5F4C7_9RHOB</name>
<dbReference type="KEGG" id="pzh:CX676_15820"/>
<keyword evidence="4" id="KW-0443">Lipid metabolism</keyword>
<comment type="similarity">
    <text evidence="1">Belongs to the enoyl-CoA hydratase/isomerase family.</text>
</comment>
<dbReference type="Gene3D" id="3.90.226.10">
    <property type="entry name" value="2-enoyl-CoA Hydratase, Chain A, domain 1"/>
    <property type="match status" value="1"/>
</dbReference>
<dbReference type="PANTHER" id="PTHR43602:SF1">
    <property type="entry name" value="ENOYL-COA HYDRATASE DOMAIN-CONTAINING PROTEIN 3, MITOCHONDRIAL"/>
    <property type="match status" value="1"/>
</dbReference>
<gene>
    <name evidence="7" type="ORF">CX676_15820</name>
</gene>
<dbReference type="GO" id="GO:0006631">
    <property type="term" value="P:fatty acid metabolic process"/>
    <property type="evidence" value="ECO:0007669"/>
    <property type="project" value="UniProtKB-KW"/>
</dbReference>
<dbReference type="Gene3D" id="1.10.12.10">
    <property type="entry name" value="Lyase 2-enoyl-coa Hydratase, Chain A, domain 2"/>
    <property type="match status" value="1"/>
</dbReference>
<dbReference type="InterPro" id="IPR052377">
    <property type="entry name" value="Mitochondrial_ECH-domain"/>
</dbReference>
<accession>A0A2H5F4C7</accession>
<dbReference type="NCBIfam" id="NF006008">
    <property type="entry name" value="PRK08139.1"/>
    <property type="match status" value="1"/>
</dbReference>
<keyword evidence="8" id="KW-1185">Reference proteome</keyword>
<dbReference type="AlphaFoldDB" id="A0A2H5F4C7"/>
<dbReference type="PANTHER" id="PTHR43602">
    <property type="match status" value="1"/>
</dbReference>
<sequence>MSQRVLRNDTGYVAHLVLNSPENFNALSVEMIADLSVALAAIGEDESIRAVILSGVGKAFSAGHDLRQMQAARGEADGGSAAYQALFEACARMMQLIPALPQPVIAQVQGIATAAGCQLVASCDLAVAAEGTRFGVNGVNIGLFCSTPMVALSRAVPPKAAFEMLTTGEFIDAARARELGLINRVVPADQLADAAMEMAQLIASKLPAAVRMGKQAFYRQLQLGLGDAYGSAGGTMCENMMLPDTDEGITAFLEKRKPNWA</sequence>